<keyword evidence="3" id="KW-1185">Reference proteome</keyword>
<protein>
    <submittedName>
        <fullName evidence="2">Uncharacterized protein</fullName>
    </submittedName>
</protein>
<gene>
    <name evidence="2" type="ORF">EJ06DRAFT_534964</name>
</gene>
<evidence type="ECO:0000313" key="3">
    <source>
        <dbReference type="Proteomes" id="UP000799640"/>
    </source>
</evidence>
<feature type="region of interest" description="Disordered" evidence="1">
    <location>
        <begin position="45"/>
        <end position="64"/>
    </location>
</feature>
<evidence type="ECO:0000256" key="1">
    <source>
        <dbReference type="SAM" id="MobiDB-lite"/>
    </source>
</evidence>
<evidence type="ECO:0000313" key="2">
    <source>
        <dbReference type="EMBL" id="KAF2395498.1"/>
    </source>
</evidence>
<name>A0A6G1HHG2_9PEZI</name>
<reference evidence="2" key="1">
    <citation type="journal article" date="2020" name="Stud. Mycol.">
        <title>101 Dothideomycetes genomes: a test case for predicting lifestyles and emergence of pathogens.</title>
        <authorList>
            <person name="Haridas S."/>
            <person name="Albert R."/>
            <person name="Binder M."/>
            <person name="Bloem J."/>
            <person name="Labutti K."/>
            <person name="Salamov A."/>
            <person name="Andreopoulos B."/>
            <person name="Baker S."/>
            <person name="Barry K."/>
            <person name="Bills G."/>
            <person name="Bluhm B."/>
            <person name="Cannon C."/>
            <person name="Castanera R."/>
            <person name="Culley D."/>
            <person name="Daum C."/>
            <person name="Ezra D."/>
            <person name="Gonzalez J."/>
            <person name="Henrissat B."/>
            <person name="Kuo A."/>
            <person name="Liang C."/>
            <person name="Lipzen A."/>
            <person name="Lutzoni F."/>
            <person name="Magnuson J."/>
            <person name="Mondo S."/>
            <person name="Nolan M."/>
            <person name="Ohm R."/>
            <person name="Pangilinan J."/>
            <person name="Park H.-J."/>
            <person name="Ramirez L."/>
            <person name="Alfaro M."/>
            <person name="Sun H."/>
            <person name="Tritt A."/>
            <person name="Yoshinaga Y."/>
            <person name="Zwiers L.-H."/>
            <person name="Turgeon B."/>
            <person name="Goodwin S."/>
            <person name="Spatafora J."/>
            <person name="Crous P."/>
            <person name="Grigoriev I."/>
        </authorList>
    </citation>
    <scope>NUCLEOTIDE SEQUENCE</scope>
    <source>
        <strain evidence="2">CBS 262.69</strain>
    </source>
</reference>
<dbReference type="Proteomes" id="UP000799640">
    <property type="component" value="Unassembled WGS sequence"/>
</dbReference>
<accession>A0A6G1HHG2</accession>
<sequence>MGVSKRPGAGLKARLELSRRHHISHIVSCLQRGTRETYSIVEQLSPRERAAIPTTKERPHPHRGETIVHPQLHSLSSTDQHWQKVEVIDGA</sequence>
<organism evidence="2 3">
    <name type="scientific">Trichodelitschia bisporula</name>
    <dbReference type="NCBI Taxonomy" id="703511"/>
    <lineage>
        <taxon>Eukaryota</taxon>
        <taxon>Fungi</taxon>
        <taxon>Dikarya</taxon>
        <taxon>Ascomycota</taxon>
        <taxon>Pezizomycotina</taxon>
        <taxon>Dothideomycetes</taxon>
        <taxon>Dothideomycetes incertae sedis</taxon>
        <taxon>Phaeotrichales</taxon>
        <taxon>Phaeotrichaceae</taxon>
        <taxon>Trichodelitschia</taxon>
    </lineage>
</organism>
<dbReference type="AlphaFoldDB" id="A0A6G1HHG2"/>
<proteinExistence type="predicted"/>
<dbReference type="EMBL" id="ML996716">
    <property type="protein sequence ID" value="KAF2395498.1"/>
    <property type="molecule type" value="Genomic_DNA"/>
</dbReference>